<gene>
    <name evidence="1" type="ORF">JKP88DRAFT_255618</name>
</gene>
<dbReference type="AlphaFoldDB" id="A0A836CHH3"/>
<dbReference type="GO" id="GO:0016301">
    <property type="term" value="F:kinase activity"/>
    <property type="evidence" value="ECO:0007669"/>
    <property type="project" value="UniProtKB-KW"/>
</dbReference>
<protein>
    <submittedName>
        <fullName evidence="1">Deoxynucleotide monophosphate kinase</fullName>
    </submittedName>
</protein>
<organism evidence="1 2">
    <name type="scientific">Tribonema minus</name>
    <dbReference type="NCBI Taxonomy" id="303371"/>
    <lineage>
        <taxon>Eukaryota</taxon>
        <taxon>Sar</taxon>
        <taxon>Stramenopiles</taxon>
        <taxon>Ochrophyta</taxon>
        <taxon>PX clade</taxon>
        <taxon>Xanthophyceae</taxon>
        <taxon>Tribonematales</taxon>
        <taxon>Tribonemataceae</taxon>
        <taxon>Tribonema</taxon>
    </lineage>
</organism>
<keyword evidence="1" id="KW-0418">Kinase</keyword>
<dbReference type="Proteomes" id="UP000664859">
    <property type="component" value="Unassembled WGS sequence"/>
</dbReference>
<name>A0A836CHH3_9STRA</name>
<evidence type="ECO:0000313" key="2">
    <source>
        <dbReference type="Proteomes" id="UP000664859"/>
    </source>
</evidence>
<dbReference type="SUPFAM" id="SSF52540">
    <property type="entry name" value="P-loop containing nucleoside triphosphate hydrolases"/>
    <property type="match status" value="1"/>
</dbReference>
<keyword evidence="1" id="KW-0808">Transferase</keyword>
<dbReference type="Gene3D" id="3.40.50.300">
    <property type="entry name" value="P-loop containing nucleotide triphosphate hydrolases"/>
    <property type="match status" value="1"/>
</dbReference>
<reference evidence="1" key="1">
    <citation type="submission" date="2021-02" db="EMBL/GenBank/DDBJ databases">
        <title>First Annotated Genome of the Yellow-green Alga Tribonema minus.</title>
        <authorList>
            <person name="Mahan K.M."/>
        </authorList>
    </citation>
    <scope>NUCLEOTIDE SEQUENCE</scope>
    <source>
        <strain evidence="1">UTEX B ZZ1240</strain>
    </source>
</reference>
<dbReference type="EMBL" id="JAFCMP010000181">
    <property type="protein sequence ID" value="KAG5183896.1"/>
    <property type="molecule type" value="Genomic_DNA"/>
</dbReference>
<dbReference type="Pfam" id="PF21448">
    <property type="entry name" value="DNMK"/>
    <property type="match status" value="1"/>
</dbReference>
<keyword evidence="2" id="KW-1185">Reference proteome</keyword>
<sequence length="175" mass="19696">MRIIGLVGTKGAGKDTFADALGLPKYSFAAPIKEACCAIFMLDDEAFEDRRLKETVDPRWGISPRSMLQTLGTECVRGHFGDNHWIRHMSMRLDQCDEDEVVITDVRFRDEADFVRERGGELIQIVRPAHATVDAHSSETAIYNIPCDTIVLNNGTKEQLCKQATSFRKKNMSSM</sequence>
<dbReference type="InterPro" id="IPR048444">
    <property type="entry name" value="DNMK"/>
</dbReference>
<evidence type="ECO:0000313" key="1">
    <source>
        <dbReference type="EMBL" id="KAG5183896.1"/>
    </source>
</evidence>
<dbReference type="InterPro" id="IPR027417">
    <property type="entry name" value="P-loop_NTPase"/>
</dbReference>
<dbReference type="OrthoDB" id="10578217at2759"/>
<proteinExistence type="predicted"/>
<comment type="caution">
    <text evidence="1">The sequence shown here is derived from an EMBL/GenBank/DDBJ whole genome shotgun (WGS) entry which is preliminary data.</text>
</comment>
<accession>A0A836CHH3</accession>